<organism evidence="2 3">
    <name type="scientific">Mycobacterium xenopi</name>
    <dbReference type="NCBI Taxonomy" id="1789"/>
    <lineage>
        <taxon>Bacteria</taxon>
        <taxon>Bacillati</taxon>
        <taxon>Actinomycetota</taxon>
        <taxon>Actinomycetes</taxon>
        <taxon>Mycobacteriales</taxon>
        <taxon>Mycobacteriaceae</taxon>
        <taxon>Mycobacterium</taxon>
    </lineage>
</organism>
<accession>A0AAD1M0S1</accession>
<evidence type="ECO:0000313" key="3">
    <source>
        <dbReference type="Proteomes" id="UP000464624"/>
    </source>
</evidence>
<dbReference type="KEGG" id="mxe:MYXE_19370"/>
<sequence>MTTVKTDHGTYTGRSVDSIVRREYGRSAQARQSADPNSPIWGQVIKPGSDQRSRELRGLQQLAGYDHPQRDLQVLARIIWVDG</sequence>
<dbReference type="Proteomes" id="UP000464624">
    <property type="component" value="Chromosome"/>
</dbReference>
<dbReference type="EMBL" id="AP022314">
    <property type="protein sequence ID" value="BBU22147.1"/>
    <property type="molecule type" value="Genomic_DNA"/>
</dbReference>
<feature type="region of interest" description="Disordered" evidence="1">
    <location>
        <begin position="1"/>
        <end position="53"/>
    </location>
</feature>
<reference evidence="2 3" key="1">
    <citation type="submission" date="2019-12" db="EMBL/GenBank/DDBJ databases">
        <title>Complete genome sequence of Mycolicibacterium xenopi str. JCM15661T.</title>
        <authorList>
            <person name="Yoshida M."/>
            <person name="Fukano H."/>
            <person name="Asakura T."/>
            <person name="Hoshino Y."/>
        </authorList>
    </citation>
    <scope>NUCLEOTIDE SEQUENCE [LARGE SCALE GENOMIC DNA]</scope>
    <source>
        <strain evidence="2 3">JCM 15661T</strain>
    </source>
</reference>
<evidence type="ECO:0000313" key="2">
    <source>
        <dbReference type="EMBL" id="BBU22147.1"/>
    </source>
</evidence>
<proteinExistence type="predicted"/>
<dbReference type="AlphaFoldDB" id="A0AAD1M0S1"/>
<evidence type="ECO:0000256" key="1">
    <source>
        <dbReference type="SAM" id="MobiDB-lite"/>
    </source>
</evidence>
<gene>
    <name evidence="2" type="ORF">MYXE_19370</name>
</gene>
<dbReference type="RefSeq" id="WP_085193431.1">
    <property type="nucleotide sequence ID" value="NZ_AP022314.1"/>
</dbReference>
<name>A0AAD1M0S1_MYCXE</name>
<protein>
    <submittedName>
        <fullName evidence="2">Uncharacterized protein</fullName>
    </submittedName>
</protein>